<evidence type="ECO:0000313" key="2">
    <source>
        <dbReference type="Proteomes" id="UP000324222"/>
    </source>
</evidence>
<organism evidence="1 2">
    <name type="scientific">Portunus trituberculatus</name>
    <name type="common">Swimming crab</name>
    <name type="synonym">Neptunus trituberculatus</name>
    <dbReference type="NCBI Taxonomy" id="210409"/>
    <lineage>
        <taxon>Eukaryota</taxon>
        <taxon>Metazoa</taxon>
        <taxon>Ecdysozoa</taxon>
        <taxon>Arthropoda</taxon>
        <taxon>Crustacea</taxon>
        <taxon>Multicrustacea</taxon>
        <taxon>Malacostraca</taxon>
        <taxon>Eumalacostraca</taxon>
        <taxon>Eucarida</taxon>
        <taxon>Decapoda</taxon>
        <taxon>Pleocyemata</taxon>
        <taxon>Brachyura</taxon>
        <taxon>Eubrachyura</taxon>
        <taxon>Portunoidea</taxon>
        <taxon>Portunidae</taxon>
        <taxon>Portuninae</taxon>
        <taxon>Portunus</taxon>
    </lineage>
</organism>
<dbReference type="AlphaFoldDB" id="A0A5B7DUE8"/>
<name>A0A5B7DUE8_PORTR</name>
<comment type="caution">
    <text evidence="1">The sequence shown here is derived from an EMBL/GenBank/DDBJ whole genome shotgun (WGS) entry which is preliminary data.</text>
</comment>
<gene>
    <name evidence="1" type="ORF">E2C01_018417</name>
</gene>
<dbReference type="EMBL" id="VSRR010001444">
    <property type="protein sequence ID" value="MPC25311.1"/>
    <property type="molecule type" value="Genomic_DNA"/>
</dbReference>
<dbReference type="Proteomes" id="UP000324222">
    <property type="component" value="Unassembled WGS sequence"/>
</dbReference>
<proteinExistence type="predicted"/>
<keyword evidence="2" id="KW-1185">Reference proteome</keyword>
<protein>
    <submittedName>
        <fullName evidence="1">Uncharacterized protein</fullName>
    </submittedName>
</protein>
<sequence>MTQPSLRRKGQTYWPAGGVVFGPADSTEERAATVSSFWRYRSSRRALPRLMN</sequence>
<accession>A0A5B7DUE8</accession>
<reference evidence="1 2" key="1">
    <citation type="submission" date="2019-05" db="EMBL/GenBank/DDBJ databases">
        <title>Another draft genome of Portunus trituberculatus and its Hox gene families provides insights of decapod evolution.</title>
        <authorList>
            <person name="Jeong J.-H."/>
            <person name="Song I."/>
            <person name="Kim S."/>
            <person name="Choi T."/>
            <person name="Kim D."/>
            <person name="Ryu S."/>
            <person name="Kim W."/>
        </authorList>
    </citation>
    <scope>NUCLEOTIDE SEQUENCE [LARGE SCALE GENOMIC DNA]</scope>
    <source>
        <tissue evidence="1">Muscle</tissue>
    </source>
</reference>
<evidence type="ECO:0000313" key="1">
    <source>
        <dbReference type="EMBL" id="MPC25311.1"/>
    </source>
</evidence>